<dbReference type="Proteomes" id="UP000886886">
    <property type="component" value="Unassembled WGS sequence"/>
</dbReference>
<keyword evidence="1" id="KW-1133">Transmembrane helix</keyword>
<gene>
    <name evidence="2" type="ORF">IAB26_08190</name>
</gene>
<reference evidence="2" key="1">
    <citation type="submission" date="2020-10" db="EMBL/GenBank/DDBJ databases">
        <authorList>
            <person name="Gilroy R."/>
        </authorList>
    </citation>
    <scope>NUCLEOTIDE SEQUENCE</scope>
    <source>
        <strain evidence="2">ChiSjej3B21-11622</strain>
    </source>
</reference>
<feature type="transmembrane region" description="Helical" evidence="1">
    <location>
        <begin position="249"/>
        <end position="271"/>
    </location>
</feature>
<evidence type="ECO:0000256" key="1">
    <source>
        <dbReference type="SAM" id="Phobius"/>
    </source>
</evidence>
<name>A0A9D0ZV11_9FIRM</name>
<protein>
    <submittedName>
        <fullName evidence="2">TIGR04086 family membrane protein</fullName>
    </submittedName>
</protein>
<keyword evidence="1" id="KW-0812">Transmembrane</keyword>
<evidence type="ECO:0000313" key="2">
    <source>
        <dbReference type="EMBL" id="HIQ96527.1"/>
    </source>
</evidence>
<feature type="transmembrane region" description="Helical" evidence="1">
    <location>
        <begin position="78"/>
        <end position="96"/>
    </location>
</feature>
<dbReference type="AlphaFoldDB" id="A0A9D0ZV11"/>
<feature type="transmembrane region" description="Helical" evidence="1">
    <location>
        <begin position="20"/>
        <end position="44"/>
    </location>
</feature>
<proteinExistence type="predicted"/>
<evidence type="ECO:0000313" key="3">
    <source>
        <dbReference type="Proteomes" id="UP000886886"/>
    </source>
</evidence>
<dbReference type="EMBL" id="DVFT01000123">
    <property type="protein sequence ID" value="HIQ96527.1"/>
    <property type="molecule type" value="Genomic_DNA"/>
</dbReference>
<reference evidence="2" key="2">
    <citation type="journal article" date="2021" name="PeerJ">
        <title>Extensive microbial diversity within the chicken gut microbiome revealed by metagenomics and culture.</title>
        <authorList>
            <person name="Gilroy R."/>
            <person name="Ravi A."/>
            <person name="Getino M."/>
            <person name="Pursley I."/>
            <person name="Horton D.L."/>
            <person name="Alikhan N.F."/>
            <person name="Baker D."/>
            <person name="Gharbi K."/>
            <person name="Hall N."/>
            <person name="Watson M."/>
            <person name="Adriaenssens E.M."/>
            <person name="Foster-Nyarko E."/>
            <person name="Jarju S."/>
            <person name="Secka A."/>
            <person name="Antonio M."/>
            <person name="Oren A."/>
            <person name="Chaudhuri R.R."/>
            <person name="La Ragione R."/>
            <person name="Hildebrand F."/>
            <person name="Pallen M.J."/>
        </authorList>
    </citation>
    <scope>NUCLEOTIDE SEQUENCE</scope>
    <source>
        <strain evidence="2">ChiSjej3B21-11622</strain>
    </source>
</reference>
<feature type="transmembrane region" description="Helical" evidence="1">
    <location>
        <begin position="108"/>
        <end position="124"/>
    </location>
</feature>
<accession>A0A9D0ZV11</accession>
<feature type="transmembrane region" description="Helical" evidence="1">
    <location>
        <begin position="178"/>
        <end position="197"/>
    </location>
</feature>
<organism evidence="2 3">
    <name type="scientific">Candidatus Limivivens merdigallinarum</name>
    <dbReference type="NCBI Taxonomy" id="2840859"/>
    <lineage>
        <taxon>Bacteria</taxon>
        <taxon>Bacillati</taxon>
        <taxon>Bacillota</taxon>
        <taxon>Clostridia</taxon>
        <taxon>Lachnospirales</taxon>
        <taxon>Lachnospiraceae</taxon>
        <taxon>Lachnospiraceae incertae sedis</taxon>
        <taxon>Candidatus Limivivens</taxon>
    </lineage>
</organism>
<comment type="caution">
    <text evidence="2">The sequence shown here is derived from an EMBL/GenBank/DDBJ whole genome shotgun (WGS) entry which is preliminary data.</text>
</comment>
<feature type="transmembrane region" description="Helical" evidence="1">
    <location>
        <begin position="53"/>
        <end position="72"/>
    </location>
</feature>
<keyword evidence="1" id="KW-0472">Membrane</keyword>
<sequence>MRDRALSVYEVINGGLLMSLPLLILSWDGLRSLAILFLASFLLFECSARKRSLLLYLAVSALFLALGFLAGGNTRSRAGLMAGVLIGAFGFAIGRWKGNPGCFQGTSPLFLIVSPFWYAGGMILKQDWMKPRACLFAAVYALLCLLCGNRRSVLKFLRENGTLNRFPKRALERKNARNMAVLSLVILLGAFLGYQLSPKDPAFGKLPSVEVEPQELEYFQETEAPMDFEEWFPREYQEPPEWLLTAEAYFYRFMQILIAAALLLGVGVGVYKVISGYRRSFQAVAGEEESQEEDLVESLKQEWEPRFWLWRKQSEEEKIRRYYRKWIRRAAPKTPRSTDTPAEVENFAGVRDEEIHRLYEKARYSGKTCTREESGEVKRRIT</sequence>
<feature type="transmembrane region" description="Helical" evidence="1">
    <location>
        <begin position="130"/>
        <end position="148"/>
    </location>
</feature>